<proteinExistence type="predicted"/>
<feature type="compositionally biased region" description="Low complexity" evidence="1">
    <location>
        <begin position="161"/>
        <end position="173"/>
    </location>
</feature>
<feature type="compositionally biased region" description="Basic and acidic residues" evidence="1">
    <location>
        <begin position="146"/>
        <end position="159"/>
    </location>
</feature>
<feature type="compositionally biased region" description="Polar residues" evidence="1">
    <location>
        <begin position="219"/>
        <end position="229"/>
    </location>
</feature>
<gene>
    <name evidence="3" type="ORF">ITX44_15630</name>
</gene>
<protein>
    <recommendedName>
        <fullName evidence="5">Zinc-finger domain-containing protein</fullName>
    </recommendedName>
</protein>
<evidence type="ECO:0000256" key="2">
    <source>
        <dbReference type="SAM" id="Phobius"/>
    </source>
</evidence>
<accession>A0ABS2TVH7</accession>
<organism evidence="3 4">
    <name type="scientific">Actinacidiphila acididurans</name>
    <dbReference type="NCBI Taxonomy" id="2784346"/>
    <lineage>
        <taxon>Bacteria</taxon>
        <taxon>Bacillati</taxon>
        <taxon>Actinomycetota</taxon>
        <taxon>Actinomycetes</taxon>
        <taxon>Kitasatosporales</taxon>
        <taxon>Streptomycetaceae</taxon>
        <taxon>Actinacidiphila</taxon>
    </lineage>
</organism>
<evidence type="ECO:0008006" key="5">
    <source>
        <dbReference type="Google" id="ProtNLM"/>
    </source>
</evidence>
<dbReference type="Proteomes" id="UP000749040">
    <property type="component" value="Unassembled WGS sequence"/>
</dbReference>
<feature type="region of interest" description="Disordered" evidence="1">
    <location>
        <begin position="88"/>
        <end position="180"/>
    </location>
</feature>
<reference evidence="3 4" key="1">
    <citation type="submission" date="2021-01" db="EMBL/GenBank/DDBJ databases">
        <title>Streptomyces acididurans sp. nov., isolated from a peat swamp forest soil.</title>
        <authorList>
            <person name="Chantavorakit T."/>
            <person name="Duangmal K."/>
        </authorList>
    </citation>
    <scope>NUCLEOTIDE SEQUENCE [LARGE SCALE GENOMIC DNA]</scope>
    <source>
        <strain evidence="3 4">KK5PA1</strain>
    </source>
</reference>
<feature type="region of interest" description="Disordered" evidence="1">
    <location>
        <begin position="215"/>
        <end position="239"/>
    </location>
</feature>
<dbReference type="EMBL" id="JADKYB010000007">
    <property type="protein sequence ID" value="MBM9505958.1"/>
    <property type="molecule type" value="Genomic_DNA"/>
</dbReference>
<name>A0ABS2TVH7_9ACTN</name>
<keyword evidence="4" id="KW-1185">Reference proteome</keyword>
<evidence type="ECO:0000256" key="1">
    <source>
        <dbReference type="SAM" id="MobiDB-lite"/>
    </source>
</evidence>
<feature type="transmembrane region" description="Helical" evidence="2">
    <location>
        <begin position="191"/>
        <end position="211"/>
    </location>
</feature>
<evidence type="ECO:0000313" key="3">
    <source>
        <dbReference type="EMBL" id="MBM9505958.1"/>
    </source>
</evidence>
<dbReference type="RefSeq" id="WP_205357815.1">
    <property type="nucleotide sequence ID" value="NZ_JADKYB010000007.1"/>
</dbReference>
<keyword evidence="2" id="KW-1133">Transmembrane helix</keyword>
<comment type="caution">
    <text evidence="3">The sequence shown here is derived from an EMBL/GenBank/DDBJ whole genome shotgun (WGS) entry which is preliminary data.</text>
</comment>
<keyword evidence="2" id="KW-0812">Transmembrane</keyword>
<sequence length="341" mass="35254">MTSPGGTDPHPEVAEISALSEGLLPVDRSTEVNEHLDDCELCSDVLVSLMEIRGLLGTLPGPPPMPEDIAGRIDAALAAEALLSATDVDVPRGTTTQESAESDVPRGTEPWAVPRGTEKSADGETEQSAAQSDVPRETSTPVPRETSTRPDRSGSDRTRPGGRPETPTGPGRTSLGSHPIGRRRLTWHRGLLAAASALAVLLVGGLVLYGVTSAGGGSNLDSSSGQSRAAGSKGSDQVGERVRALLSEPGKKADTPMLTGQGTHTDAAPGGLPAVPSCVLKATHRTELPLASDHESFQGTDSYLVVLPHPGDAHEVDAFVVTADCTTAGPGAVLFRHTYPR</sequence>
<keyword evidence="2" id="KW-0472">Membrane</keyword>
<feature type="compositionally biased region" description="Polar residues" evidence="1">
    <location>
        <begin position="126"/>
        <end position="141"/>
    </location>
</feature>
<evidence type="ECO:0000313" key="4">
    <source>
        <dbReference type="Proteomes" id="UP000749040"/>
    </source>
</evidence>